<dbReference type="EMBL" id="CP016503">
    <property type="protein sequence ID" value="ANV97323.1"/>
    <property type="molecule type" value="Genomic_DNA"/>
</dbReference>
<evidence type="ECO:0000313" key="1">
    <source>
        <dbReference type="EMBL" id="ANV97323.1"/>
    </source>
</evidence>
<protein>
    <recommendedName>
        <fullName evidence="4">Lipid A deacylase LpxR family protein</fullName>
    </recommendedName>
</protein>
<dbReference type="KEGG" id="het:BBW65_07740"/>
<dbReference type="STRING" id="222136.BBW65_00125"/>
<proteinExistence type="predicted"/>
<dbReference type="KEGG" id="het:BBW65_00125"/>
<dbReference type="InterPro" id="IPR037107">
    <property type="entry name" value="Put_OMP_sf"/>
</dbReference>
<dbReference type="EMBL" id="CP016503">
    <property type="protein sequence ID" value="ANV98693.1"/>
    <property type="molecule type" value="Genomic_DNA"/>
</dbReference>
<gene>
    <name evidence="1" type="ORF">BBW65_00125</name>
    <name evidence="2" type="ORF">BBW65_07740</name>
</gene>
<reference evidence="3" key="2">
    <citation type="submission" date="2016-07" db="EMBL/GenBank/DDBJ databases">
        <authorList>
            <person name="Florea S."/>
            <person name="Webb J.S."/>
            <person name="Jaromczyk J."/>
            <person name="Schardl C.L."/>
        </authorList>
    </citation>
    <scope>NUCLEOTIDE SEQUENCE [LARGE SCALE GENOMIC DNA]</scope>
    <source>
        <strain evidence="3">MIT 01-6242</strain>
    </source>
</reference>
<name>A0A1B1U3H4_9HELI</name>
<keyword evidence="3" id="KW-1185">Reference proteome</keyword>
<evidence type="ECO:0000313" key="3">
    <source>
        <dbReference type="Proteomes" id="UP000092884"/>
    </source>
</evidence>
<dbReference type="AlphaFoldDB" id="A0A1B1U3H4"/>
<reference evidence="1" key="1">
    <citation type="submission" date="2016-07" db="EMBL/GenBank/DDBJ databases">
        <authorList>
            <person name="Mannion A."/>
            <person name="Shen Z."/>
            <person name="Fox J.G."/>
        </authorList>
    </citation>
    <scope>NUCLEOTIDE SEQUENCE</scope>
    <source>
        <strain evidence="1">MIT 01-6242</strain>
    </source>
</reference>
<dbReference type="OrthoDB" id="9776275at2"/>
<dbReference type="Proteomes" id="UP000092884">
    <property type="component" value="Chromosome"/>
</dbReference>
<evidence type="ECO:0008006" key="4">
    <source>
        <dbReference type="Google" id="ProtNLM"/>
    </source>
</evidence>
<sequence length="326" mass="36445">MRLIIGVCLFCIGLWGDDSGATQAFAPYTKHYFSITTQNDSYFNVFIDRYYTAGHSLLYSSQEGKYGVLDSLGLLDGFTSWSLVLSQSIYTSRNRQDRRPEIGDHPFAGLLNLAFLWHHRSVNALENLSVRVGVVGRYSFAEEVQNGIHRLFDSVILKGWDTQISDGWIVNLSYDWTYRYPICDFGNFAIDVLPYVDVAVGNANIYAKAGAVMRLGHHLDSTFLPQGIGGENGGANSGRNFADGLGYYLFVGSYGEFVGRNLFVQGHYGDSYPDAKMRQWIGGLRAGLSIISETMSFTYQIFYLSAEFEKQDAPHGIGSLNFAWSF</sequence>
<dbReference type="RefSeq" id="WP_066338123.1">
    <property type="nucleotide sequence ID" value="NZ_CP016503.1"/>
</dbReference>
<dbReference type="Gene3D" id="2.40.128.140">
    <property type="entry name" value="Outer membrane protein"/>
    <property type="match status" value="1"/>
</dbReference>
<dbReference type="InterPro" id="IPR018707">
    <property type="entry name" value="LpxR"/>
</dbReference>
<dbReference type="Pfam" id="PF09982">
    <property type="entry name" value="LpxR"/>
    <property type="match status" value="1"/>
</dbReference>
<accession>A0A1B1U3H4</accession>
<evidence type="ECO:0000313" key="2">
    <source>
        <dbReference type="EMBL" id="ANV98693.1"/>
    </source>
</evidence>
<organism evidence="1 3">
    <name type="scientific">Helicobacter enhydrae</name>
    <dbReference type="NCBI Taxonomy" id="222136"/>
    <lineage>
        <taxon>Bacteria</taxon>
        <taxon>Pseudomonadati</taxon>
        <taxon>Campylobacterota</taxon>
        <taxon>Epsilonproteobacteria</taxon>
        <taxon>Campylobacterales</taxon>
        <taxon>Helicobacteraceae</taxon>
        <taxon>Helicobacter</taxon>
    </lineage>
</organism>